<accession>A0ABV2N7H9</accession>
<dbReference type="Proteomes" id="UP001549076">
    <property type="component" value="Unassembled WGS sequence"/>
</dbReference>
<name>A0ABV2N7H9_9HYPH</name>
<keyword evidence="2" id="KW-1185">Reference proteome</keyword>
<gene>
    <name evidence="1" type="ORF">ABID37_005003</name>
</gene>
<evidence type="ECO:0000313" key="1">
    <source>
        <dbReference type="EMBL" id="MET3794763.1"/>
    </source>
</evidence>
<evidence type="ECO:0000313" key="2">
    <source>
        <dbReference type="Proteomes" id="UP001549076"/>
    </source>
</evidence>
<proteinExistence type="predicted"/>
<sequence length="53" mass="5964">MATRLKMAPQPWREELDAALAELDGLKSARTGNEERIRLLNRIADDTLEIAEA</sequence>
<evidence type="ECO:0008006" key="3">
    <source>
        <dbReference type="Google" id="ProtNLM"/>
    </source>
</evidence>
<reference evidence="1 2" key="1">
    <citation type="submission" date="2024-06" db="EMBL/GenBank/DDBJ databases">
        <title>Genomic Encyclopedia of Type Strains, Phase IV (KMG-IV): sequencing the most valuable type-strain genomes for metagenomic binning, comparative biology and taxonomic classification.</title>
        <authorList>
            <person name="Goeker M."/>
        </authorList>
    </citation>
    <scope>NUCLEOTIDE SEQUENCE [LARGE SCALE GENOMIC DNA]</scope>
    <source>
        <strain evidence="1 2">DSM 27865</strain>
    </source>
</reference>
<comment type="caution">
    <text evidence="1">The sequence shown here is derived from an EMBL/GenBank/DDBJ whole genome shotgun (WGS) entry which is preliminary data.</text>
</comment>
<protein>
    <recommendedName>
        <fullName evidence="3">Histidine kinase</fullName>
    </recommendedName>
</protein>
<organism evidence="1 2">
    <name type="scientific">Aquamicrobium terrae</name>
    <dbReference type="NCBI Taxonomy" id="1324945"/>
    <lineage>
        <taxon>Bacteria</taxon>
        <taxon>Pseudomonadati</taxon>
        <taxon>Pseudomonadota</taxon>
        <taxon>Alphaproteobacteria</taxon>
        <taxon>Hyphomicrobiales</taxon>
        <taxon>Phyllobacteriaceae</taxon>
        <taxon>Aquamicrobium</taxon>
    </lineage>
</organism>
<dbReference type="RefSeq" id="WP_354199673.1">
    <property type="nucleotide sequence ID" value="NZ_JBEPML010000029.1"/>
</dbReference>
<dbReference type="EMBL" id="JBEPML010000029">
    <property type="protein sequence ID" value="MET3794763.1"/>
    <property type="molecule type" value="Genomic_DNA"/>
</dbReference>